<dbReference type="OrthoDB" id="10037706at2759"/>
<dbReference type="Proteomes" id="UP000639338">
    <property type="component" value="Unassembled WGS sequence"/>
</dbReference>
<keyword evidence="5 10" id="KW-0732">Signal</keyword>
<feature type="signal peptide" evidence="10">
    <location>
        <begin position="1"/>
        <end position="24"/>
    </location>
</feature>
<keyword evidence="6" id="KW-1133">Transmembrane helix</keyword>
<protein>
    <recommendedName>
        <fullName evidence="11">GOLD domain-containing protein</fullName>
    </recommendedName>
</protein>
<dbReference type="GO" id="GO:0012505">
    <property type="term" value="C:endomembrane system"/>
    <property type="evidence" value="ECO:0007669"/>
    <property type="project" value="UniProtKB-SubCell"/>
</dbReference>
<dbReference type="SMART" id="SM01190">
    <property type="entry name" value="EMP24_GP25L"/>
    <property type="match status" value="1"/>
</dbReference>
<keyword evidence="13" id="KW-1185">Reference proteome</keyword>
<evidence type="ECO:0000256" key="2">
    <source>
        <dbReference type="ARBA" id="ARBA00007104"/>
    </source>
</evidence>
<comment type="similarity">
    <text evidence="2 9">Belongs to the EMP24/GP25L family.</text>
</comment>
<feature type="domain" description="GOLD" evidence="11">
    <location>
        <begin position="48"/>
        <end position="130"/>
    </location>
</feature>
<evidence type="ECO:0000259" key="11">
    <source>
        <dbReference type="PROSITE" id="PS50866"/>
    </source>
</evidence>
<name>A0A834XUW6_APHGI</name>
<keyword evidence="4 9" id="KW-0812">Transmembrane</keyword>
<evidence type="ECO:0000256" key="3">
    <source>
        <dbReference type="ARBA" id="ARBA00022473"/>
    </source>
</evidence>
<dbReference type="GO" id="GO:0016020">
    <property type="term" value="C:membrane"/>
    <property type="evidence" value="ECO:0007669"/>
    <property type="project" value="UniProtKB-SubCell"/>
</dbReference>
<reference evidence="12 13" key="1">
    <citation type="submission" date="2020-08" db="EMBL/GenBank/DDBJ databases">
        <title>Aphidius gifuensis genome sequencing and assembly.</title>
        <authorList>
            <person name="Du Z."/>
        </authorList>
    </citation>
    <scope>NUCLEOTIDE SEQUENCE [LARGE SCALE GENOMIC DNA]</scope>
    <source>
        <strain evidence="12">YNYX2018</strain>
        <tissue evidence="12">Adults</tissue>
    </source>
</reference>
<evidence type="ECO:0000256" key="7">
    <source>
        <dbReference type="ARBA" id="ARBA00023136"/>
    </source>
</evidence>
<evidence type="ECO:0000256" key="8">
    <source>
        <dbReference type="ARBA" id="ARBA00037847"/>
    </source>
</evidence>
<dbReference type="InterPro" id="IPR015720">
    <property type="entry name" value="Emp24-like"/>
</dbReference>
<dbReference type="InterPro" id="IPR009038">
    <property type="entry name" value="GOLD_dom"/>
</dbReference>
<dbReference type="InterPro" id="IPR036598">
    <property type="entry name" value="GOLD_dom_sf"/>
</dbReference>
<proteinExistence type="inferred from homology"/>
<evidence type="ECO:0000313" key="12">
    <source>
        <dbReference type="EMBL" id="KAF7992631.1"/>
    </source>
</evidence>
<keyword evidence="3" id="KW-0217">Developmental protein</keyword>
<dbReference type="PROSITE" id="PS50866">
    <property type="entry name" value="GOLD"/>
    <property type="match status" value="1"/>
</dbReference>
<dbReference type="SUPFAM" id="SSF101576">
    <property type="entry name" value="Supernatant protein factor (SPF), C-terminal domain"/>
    <property type="match status" value="1"/>
</dbReference>
<evidence type="ECO:0000256" key="5">
    <source>
        <dbReference type="ARBA" id="ARBA00022729"/>
    </source>
</evidence>
<keyword evidence="7" id="KW-0472">Membrane</keyword>
<gene>
    <name evidence="12" type="ORF">HCN44_004975</name>
</gene>
<comment type="caution">
    <text evidence="12">The sequence shown here is derived from an EMBL/GenBank/DDBJ whole genome shotgun (WGS) entry which is preliminary data.</text>
</comment>
<evidence type="ECO:0000256" key="10">
    <source>
        <dbReference type="SAM" id="SignalP"/>
    </source>
</evidence>
<dbReference type="AlphaFoldDB" id="A0A834XUW6"/>
<dbReference type="Pfam" id="PF01105">
    <property type="entry name" value="EMP24_GP25L"/>
    <property type="match status" value="1"/>
</dbReference>
<accession>A0A834XUW6</accession>
<evidence type="ECO:0000256" key="6">
    <source>
        <dbReference type="ARBA" id="ARBA00022989"/>
    </source>
</evidence>
<dbReference type="PANTHER" id="PTHR22811">
    <property type="entry name" value="TRANSMEMBRANE EMP24 DOMAIN-CONTAINING PROTEIN"/>
    <property type="match status" value="1"/>
</dbReference>
<evidence type="ECO:0000313" key="13">
    <source>
        <dbReference type="Proteomes" id="UP000639338"/>
    </source>
</evidence>
<sequence length="231" mass="26739">MNYKKMNLISILLFTVTLFVLVRCETTEAWYEPAVAMDYKVHIDAGKEDCYFQYVNPGATFFVSFQVLRGGDGKAGFAVRNPAGVIVHPYEWRANADYQDQSSTGGYYSVCIDNQFSRFAAKLVNLYLTVIRYDEWDKFTKELEDLNLSVENFTTSIINVEKNINEMIQSQIYSKSREERDFHLLVDNNSYVQNWSIVQIIVIAATTSFQVYFLRKLFDDRSSSGYSKVRI</sequence>
<comment type="subcellular location">
    <subcellularLocation>
        <location evidence="8">Endomembrane system</location>
        <topology evidence="8">Single-pass membrane protein</topology>
    </subcellularLocation>
    <subcellularLocation>
        <location evidence="1 9">Membrane</location>
        <topology evidence="1 9">Single-pass type I membrane protein</topology>
    </subcellularLocation>
</comment>
<evidence type="ECO:0000256" key="4">
    <source>
        <dbReference type="ARBA" id="ARBA00022692"/>
    </source>
</evidence>
<organism evidence="12 13">
    <name type="scientific">Aphidius gifuensis</name>
    <name type="common">Parasitoid wasp</name>
    <dbReference type="NCBI Taxonomy" id="684658"/>
    <lineage>
        <taxon>Eukaryota</taxon>
        <taxon>Metazoa</taxon>
        <taxon>Ecdysozoa</taxon>
        <taxon>Arthropoda</taxon>
        <taxon>Hexapoda</taxon>
        <taxon>Insecta</taxon>
        <taxon>Pterygota</taxon>
        <taxon>Neoptera</taxon>
        <taxon>Endopterygota</taxon>
        <taxon>Hymenoptera</taxon>
        <taxon>Apocrita</taxon>
        <taxon>Ichneumonoidea</taxon>
        <taxon>Braconidae</taxon>
        <taxon>Aphidiinae</taxon>
        <taxon>Aphidius</taxon>
    </lineage>
</organism>
<feature type="chain" id="PRO_5032734562" description="GOLD domain-containing protein" evidence="10">
    <location>
        <begin position="25"/>
        <end position="231"/>
    </location>
</feature>
<dbReference type="EMBL" id="JACMRX010000003">
    <property type="protein sequence ID" value="KAF7992631.1"/>
    <property type="molecule type" value="Genomic_DNA"/>
</dbReference>
<evidence type="ECO:0000256" key="9">
    <source>
        <dbReference type="RuleBase" id="RU003827"/>
    </source>
</evidence>
<evidence type="ECO:0000256" key="1">
    <source>
        <dbReference type="ARBA" id="ARBA00004479"/>
    </source>
</evidence>